<dbReference type="GO" id="GO:0042744">
    <property type="term" value="P:hydrogen peroxide catabolic process"/>
    <property type="evidence" value="ECO:0007669"/>
    <property type="project" value="UniProtKB-KW"/>
</dbReference>
<keyword evidence="8 16" id="KW-0479">Metal-binding</keyword>
<dbReference type="GO" id="GO:0020037">
    <property type="term" value="F:heme binding"/>
    <property type="evidence" value="ECO:0007669"/>
    <property type="project" value="InterPro"/>
</dbReference>
<gene>
    <name evidence="19" type="primary">LOC107800469</name>
</gene>
<dbReference type="InterPro" id="IPR000823">
    <property type="entry name" value="Peroxidase_pln"/>
</dbReference>
<dbReference type="FunFam" id="1.10.520.10:FF:000008">
    <property type="entry name" value="Peroxidase"/>
    <property type="match status" value="1"/>
</dbReference>
<keyword evidence="14" id="KW-0325">Glycoprotein</keyword>
<dbReference type="InterPro" id="IPR002016">
    <property type="entry name" value="Haem_peroxidase"/>
</dbReference>
<keyword evidence="18" id="KW-1185">Reference proteome</keyword>
<evidence type="ECO:0000256" key="1">
    <source>
        <dbReference type="ARBA" id="ARBA00000189"/>
    </source>
</evidence>
<dbReference type="Gene3D" id="1.10.520.10">
    <property type="match status" value="1"/>
</dbReference>
<evidence type="ECO:0000256" key="11">
    <source>
        <dbReference type="ARBA" id="ARBA00023002"/>
    </source>
</evidence>
<dbReference type="SUPFAM" id="SSF48113">
    <property type="entry name" value="Heme-dependent peroxidases"/>
    <property type="match status" value="1"/>
</dbReference>
<dbReference type="PROSITE" id="PS00435">
    <property type="entry name" value="PEROXIDASE_1"/>
    <property type="match status" value="1"/>
</dbReference>
<evidence type="ECO:0000256" key="13">
    <source>
        <dbReference type="ARBA" id="ARBA00023157"/>
    </source>
</evidence>
<comment type="cofactor">
    <cofactor evidence="16">
        <name>heme b</name>
        <dbReference type="ChEBI" id="CHEBI:60344"/>
    </cofactor>
    <text evidence="16">Binds 1 heme b (iron(II)-protoporphyrin IX) group per subunit.</text>
</comment>
<dbReference type="GeneID" id="107800469"/>
<dbReference type="PANTHER" id="PTHR31517">
    <property type="match status" value="1"/>
</dbReference>
<dbReference type="PROSITE" id="PS00436">
    <property type="entry name" value="PEROXIDASE_2"/>
    <property type="match status" value="1"/>
</dbReference>
<dbReference type="OMA" id="MELLCII"/>
<evidence type="ECO:0000256" key="12">
    <source>
        <dbReference type="ARBA" id="ARBA00023004"/>
    </source>
</evidence>
<keyword evidence="13 17" id="KW-1015">Disulfide bond</keyword>
<dbReference type="PRINTS" id="PR00461">
    <property type="entry name" value="PLPEROXIDASE"/>
</dbReference>
<dbReference type="KEGG" id="nta:107800469"/>
<keyword evidence="5" id="KW-0964">Secreted</keyword>
<keyword evidence="12 16" id="KW-0408">Iron</keyword>
<name>A0A1S4ARF1_TOBAC</name>
<dbReference type="InterPro" id="IPR019793">
    <property type="entry name" value="Peroxidases_heam-ligand_BS"/>
</dbReference>
<dbReference type="CDD" id="cd00693">
    <property type="entry name" value="secretory_peroxidase"/>
    <property type="match status" value="1"/>
</dbReference>
<organism evidence="18 19">
    <name type="scientific">Nicotiana tabacum</name>
    <name type="common">Common tobacco</name>
    <dbReference type="NCBI Taxonomy" id="4097"/>
    <lineage>
        <taxon>Eukaryota</taxon>
        <taxon>Viridiplantae</taxon>
        <taxon>Streptophyta</taxon>
        <taxon>Embryophyta</taxon>
        <taxon>Tracheophyta</taxon>
        <taxon>Spermatophyta</taxon>
        <taxon>Magnoliopsida</taxon>
        <taxon>eudicotyledons</taxon>
        <taxon>Gunneridae</taxon>
        <taxon>Pentapetalae</taxon>
        <taxon>asterids</taxon>
        <taxon>lamiids</taxon>
        <taxon>Solanales</taxon>
        <taxon>Solanaceae</taxon>
        <taxon>Nicotianoideae</taxon>
        <taxon>Nicotianeae</taxon>
        <taxon>Nicotiana</taxon>
    </lineage>
</organism>
<evidence type="ECO:0000256" key="4">
    <source>
        <dbReference type="ARBA" id="ARBA00012313"/>
    </source>
</evidence>
<dbReference type="GO" id="GO:0004601">
    <property type="term" value="F:peroxidase activity"/>
    <property type="evidence" value="ECO:0000318"/>
    <property type="project" value="GO_Central"/>
</dbReference>
<dbReference type="PaxDb" id="4097-A0A1S4ARF1"/>
<evidence type="ECO:0000256" key="9">
    <source>
        <dbReference type="ARBA" id="ARBA00022729"/>
    </source>
</evidence>
<dbReference type="GO" id="GO:0140825">
    <property type="term" value="F:lactoperoxidase activity"/>
    <property type="evidence" value="ECO:0007669"/>
    <property type="project" value="UniProtKB-EC"/>
</dbReference>
<evidence type="ECO:0000256" key="10">
    <source>
        <dbReference type="ARBA" id="ARBA00022837"/>
    </source>
</evidence>
<accession>A0A1S4ARF1</accession>
<dbReference type="Gene3D" id="1.10.420.10">
    <property type="entry name" value="Peroxidase, domain 2"/>
    <property type="match status" value="1"/>
</dbReference>
<dbReference type="FunFam" id="1.10.420.10:FF:000007">
    <property type="entry name" value="Peroxidase"/>
    <property type="match status" value="1"/>
</dbReference>
<dbReference type="STRING" id="4097.A0A1S4ARF1"/>
<comment type="similarity">
    <text evidence="3">Belongs to the peroxidase family. Ascorbate peroxidase subfamily.</text>
</comment>
<reference evidence="19" key="2">
    <citation type="submission" date="2025-08" db="UniProtKB">
        <authorList>
            <consortium name="RefSeq"/>
        </authorList>
    </citation>
    <scope>IDENTIFICATION</scope>
</reference>
<dbReference type="GO" id="GO:0046872">
    <property type="term" value="F:metal ion binding"/>
    <property type="evidence" value="ECO:0007669"/>
    <property type="project" value="UniProtKB-KW"/>
</dbReference>
<dbReference type="GO" id="GO:0006950">
    <property type="term" value="P:response to stress"/>
    <property type="evidence" value="ECO:0000318"/>
    <property type="project" value="GO_Central"/>
</dbReference>
<evidence type="ECO:0000256" key="2">
    <source>
        <dbReference type="ARBA" id="ARBA00002322"/>
    </source>
</evidence>
<dbReference type="AlphaFoldDB" id="A0A1S4ARF1"/>
<proteinExistence type="inferred from homology"/>
<comment type="cofactor">
    <cofactor evidence="16">
        <name>Ca(2+)</name>
        <dbReference type="ChEBI" id="CHEBI:29108"/>
    </cofactor>
    <text evidence="16">Binds 2 calcium ions per subunit.</text>
</comment>
<dbReference type="InterPro" id="IPR033905">
    <property type="entry name" value="Secretory_peroxidase"/>
</dbReference>
<keyword evidence="6" id="KW-0575">Peroxidase</keyword>
<dbReference type="SMR" id="A0A1S4ARF1"/>
<evidence type="ECO:0000313" key="18">
    <source>
        <dbReference type="Proteomes" id="UP000790787"/>
    </source>
</evidence>
<comment type="function">
    <text evidence="2">Removal of H(2)O(2), oxidation of toxic reductants, biosynthesis and degradation of lignin, suberization, auxin catabolism, response to environmental stresses such as wounding, pathogen attack and oxidative stress. These functions might be dependent on each isozyme/isoform in each plant tissue.</text>
</comment>
<keyword evidence="7" id="KW-0349">Heme</keyword>
<dbReference type="RefSeq" id="XP_016479161.1">
    <property type="nucleotide sequence ID" value="XM_016623675.1"/>
</dbReference>
<keyword evidence="11" id="KW-0560">Oxidoreductase</keyword>
<evidence type="ECO:0000256" key="5">
    <source>
        <dbReference type="ARBA" id="ARBA00022525"/>
    </source>
</evidence>
<comment type="catalytic activity">
    <reaction evidence="1">
        <text>2 a phenolic donor + H2O2 = 2 a phenolic radical donor + 2 H2O</text>
        <dbReference type="Rhea" id="RHEA:56136"/>
        <dbReference type="ChEBI" id="CHEBI:15377"/>
        <dbReference type="ChEBI" id="CHEBI:16240"/>
        <dbReference type="ChEBI" id="CHEBI:139520"/>
        <dbReference type="ChEBI" id="CHEBI:139521"/>
        <dbReference type="EC" id="1.11.1.7"/>
    </reaction>
</comment>
<dbReference type="PRINTS" id="PR00458">
    <property type="entry name" value="PEROXIDASE"/>
</dbReference>
<evidence type="ECO:0000256" key="7">
    <source>
        <dbReference type="ARBA" id="ARBA00022617"/>
    </source>
</evidence>
<dbReference type="InterPro" id="IPR010255">
    <property type="entry name" value="Haem_peroxidase_sf"/>
</dbReference>
<dbReference type="Proteomes" id="UP000790787">
    <property type="component" value="Chromosome 5"/>
</dbReference>
<evidence type="ECO:0000256" key="14">
    <source>
        <dbReference type="ARBA" id="ARBA00023180"/>
    </source>
</evidence>
<evidence type="ECO:0000256" key="3">
    <source>
        <dbReference type="ARBA" id="ARBA00006873"/>
    </source>
</evidence>
<dbReference type="PROSITE" id="PS50873">
    <property type="entry name" value="PEROXIDASE_4"/>
    <property type="match status" value="1"/>
</dbReference>
<evidence type="ECO:0000256" key="6">
    <source>
        <dbReference type="ARBA" id="ARBA00022559"/>
    </source>
</evidence>
<dbReference type="GO" id="GO:0009505">
    <property type="term" value="C:plant-type cell wall"/>
    <property type="evidence" value="ECO:0000318"/>
    <property type="project" value="GO_Central"/>
</dbReference>
<dbReference type="EC" id="1.11.1.7" evidence="4"/>
<evidence type="ECO:0000256" key="17">
    <source>
        <dbReference type="PIRSR" id="PIRSR600823-5"/>
    </source>
</evidence>
<dbReference type="OrthoDB" id="2113341at2759"/>
<sequence length="463" mass="50652">MDKKIILLSFLCISLQLSFVSAQLQVGFYNTKARCPRAESIVRDTVRSRFFADRSITAALLRMYFHDCFVRGCDASILIDSKNTKNKKSEKNAGANGSVRGYELIDQIKSKLEATCAMTVSCADIIALATRDAVALAGGPSYSIPTGRRDGLVSDPSQVNLPGPSLTVPQAFQFFKNKGFTMNDMVTLLGGHTVGITHCSLFKGDRLSRADGSMDTNLFNRLRKTCSSSGDPSVFLDQNTSFVVDNSFYKQLRLKKGILKVDQLLASDKSTAGAVANFAANPRAFQQAFANALIKLGNTQVLTGKSGEIRRNCRAFNPPQLKSPPPPPPKIVKSPPPPPPKILKSPPPPPPKYQSNFLANFTITGAETRFKSTDESVRKLEAQLQSYMLSNDSRIEDLGKKINKLMKRIISPQGEILGSAPTEGLQIMWSGNRPRTWENGKSSLGRSQGNFSHSGGKFHILKE</sequence>
<keyword evidence="15" id="KW-0376">Hydrogen peroxide</keyword>
<evidence type="ECO:0000256" key="16">
    <source>
        <dbReference type="PIRSR" id="PIRSR600823-3"/>
    </source>
</evidence>
<dbReference type="Pfam" id="PF00141">
    <property type="entry name" value="peroxidase"/>
    <property type="match status" value="1"/>
</dbReference>
<keyword evidence="10 16" id="KW-0106">Calcium</keyword>
<keyword evidence="9" id="KW-0732">Signal</keyword>
<reference evidence="18" key="1">
    <citation type="journal article" date="2014" name="Nat. Commun.">
        <title>The tobacco genome sequence and its comparison with those of tomato and potato.</title>
        <authorList>
            <person name="Sierro N."/>
            <person name="Battey J.N."/>
            <person name="Ouadi S."/>
            <person name="Bakaher N."/>
            <person name="Bovet L."/>
            <person name="Willig A."/>
            <person name="Goepfert S."/>
            <person name="Peitsch M.C."/>
            <person name="Ivanov N.V."/>
        </authorList>
    </citation>
    <scope>NUCLEOTIDE SEQUENCE [LARGE SCALE GENOMIC DNA]</scope>
</reference>
<evidence type="ECO:0000256" key="8">
    <source>
        <dbReference type="ARBA" id="ARBA00022723"/>
    </source>
</evidence>
<evidence type="ECO:0000313" key="19">
    <source>
        <dbReference type="RefSeq" id="XP_016479161.1"/>
    </source>
</evidence>
<protein>
    <recommendedName>
        <fullName evidence="4">peroxidase</fullName>
        <ecNumber evidence="4">1.11.1.7</ecNumber>
    </recommendedName>
</protein>
<dbReference type="PANTHER" id="PTHR31517:SF59">
    <property type="entry name" value="PEROXIDASE"/>
    <property type="match status" value="1"/>
</dbReference>
<dbReference type="GO" id="GO:0006979">
    <property type="term" value="P:response to oxidative stress"/>
    <property type="evidence" value="ECO:0007669"/>
    <property type="project" value="InterPro"/>
</dbReference>
<dbReference type="InterPro" id="IPR019794">
    <property type="entry name" value="Peroxidases_AS"/>
</dbReference>
<evidence type="ECO:0000256" key="15">
    <source>
        <dbReference type="ARBA" id="ARBA00023324"/>
    </source>
</evidence>